<keyword evidence="2" id="KW-0808">Transferase</keyword>
<dbReference type="Pfam" id="PF01019">
    <property type="entry name" value="G_glu_transpept"/>
    <property type="match status" value="1"/>
</dbReference>
<dbReference type="Gene3D" id="3.60.20.40">
    <property type="match status" value="1"/>
</dbReference>
<dbReference type="SUPFAM" id="SSF56235">
    <property type="entry name" value="N-terminal nucleophile aminohydrolases (Ntn hydrolases)"/>
    <property type="match status" value="1"/>
</dbReference>
<dbReference type="PRINTS" id="PR01210">
    <property type="entry name" value="GGTRANSPTASE"/>
</dbReference>
<keyword evidence="2" id="KW-0012">Acyltransferase</keyword>
<comment type="caution">
    <text evidence="2">The sequence shown here is derived from an EMBL/GenBank/DDBJ whole genome shotgun (WGS) entry which is preliminary data.</text>
</comment>
<dbReference type="AlphaFoldDB" id="A0A9X1S3Y6"/>
<feature type="region of interest" description="Disordered" evidence="1">
    <location>
        <begin position="418"/>
        <end position="452"/>
    </location>
</feature>
<protein>
    <submittedName>
        <fullName evidence="2">Gamma-glutamyltransferase</fullName>
        <ecNumber evidence="2">2.3.2.2</ecNumber>
    </submittedName>
</protein>
<accession>A0A9X1S3Y6</accession>
<proteinExistence type="predicted"/>
<dbReference type="InterPro" id="IPR029055">
    <property type="entry name" value="Ntn_hydrolases_N"/>
</dbReference>
<dbReference type="InterPro" id="IPR043138">
    <property type="entry name" value="GGT_lsub"/>
</dbReference>
<sequence>MTATPSLWPSPNPTLYGTTHAVSSGHYLASSAAFALLEAGGNAIDAGCAAGMALAVLHADEVNFAGVAPIMIRMADGATVSIDGLGVWPKRIPADLFVREHDGEIPTGLLRTVTPAAPDAWITAVRDFGTMGFADVATPAMRLARDGFAVHPLLADGIQKRQSGYRRWESNAAIYLPDGRPPTVGERFVQTDLAQTIQLMIDAEAAAVAAGGDRIAGLEAARAVFYEGEIARRIVSYHEENGGYLGADDLAEFRSRYEDVVATRWRDFTIYTCGAWCQGPILAEALLILEEIGIDGMPHNSPEYVHTVIEALKAVFADREHHFGDPRFVDVPLDRLLGDSHIAARASAIDPQRAYDGLPPALFGESQMLPDAISADEVRHIGEGGTSYVCVVDRWGNAFSATPSDGASTSPVIPGTGFVPSLRGLQSRPDPRHPSGVGPGRRPRLTPNPAIAVRDDGSVMPFGCPGGDMQVQAMLQVFLNAFHFGMDLQEAVNAPRFSTWSFPNSFAPFDYLAAHVFLEDRFDEGVYAELERRGHDVRRWAPFTRDAAAVEAIYRNARTGFLESAADPRQPAQAVVA</sequence>
<name>A0A9X1S3Y6_9MICO</name>
<dbReference type="PANTHER" id="PTHR43881:SF1">
    <property type="entry name" value="GAMMA-GLUTAMYLTRANSPEPTIDASE (AFU_ORTHOLOGUE AFUA_4G13580)"/>
    <property type="match status" value="1"/>
</dbReference>
<dbReference type="RefSeq" id="WP_229384461.1">
    <property type="nucleotide sequence ID" value="NZ_JAGTTN010000003.1"/>
</dbReference>
<dbReference type="Proteomes" id="UP001139354">
    <property type="component" value="Unassembled WGS sequence"/>
</dbReference>
<organism evidence="2 3">
    <name type="scientific">Microbacterium allomyrinae</name>
    <dbReference type="NCBI Taxonomy" id="2830666"/>
    <lineage>
        <taxon>Bacteria</taxon>
        <taxon>Bacillati</taxon>
        <taxon>Actinomycetota</taxon>
        <taxon>Actinomycetes</taxon>
        <taxon>Micrococcales</taxon>
        <taxon>Microbacteriaceae</taxon>
        <taxon>Microbacterium</taxon>
    </lineage>
</organism>
<dbReference type="InterPro" id="IPR052896">
    <property type="entry name" value="GGT-like_enzyme"/>
</dbReference>
<evidence type="ECO:0000313" key="2">
    <source>
        <dbReference type="EMBL" id="MCC2032488.1"/>
    </source>
</evidence>
<dbReference type="PANTHER" id="PTHR43881">
    <property type="entry name" value="GAMMA-GLUTAMYLTRANSPEPTIDASE (AFU_ORTHOLOGUE AFUA_4G13580)"/>
    <property type="match status" value="1"/>
</dbReference>
<dbReference type="InterPro" id="IPR043137">
    <property type="entry name" value="GGT_ssub_C"/>
</dbReference>
<gene>
    <name evidence="2" type="ORF">KEC57_09900</name>
</gene>
<reference evidence="2" key="1">
    <citation type="submission" date="2021-04" db="EMBL/GenBank/DDBJ databases">
        <title>Microbacterium tenobrionis sp. nov. and Microbacterium allomyrinae sp. nov., isolated from larvae of Tenobrio molitor and Allomyrina dichotoma, respectively.</title>
        <authorList>
            <person name="Lee S.D."/>
        </authorList>
    </citation>
    <scope>NUCLEOTIDE SEQUENCE</scope>
    <source>
        <strain evidence="2">BWT-G7</strain>
    </source>
</reference>
<evidence type="ECO:0000256" key="1">
    <source>
        <dbReference type="SAM" id="MobiDB-lite"/>
    </source>
</evidence>
<dbReference type="GO" id="GO:0103068">
    <property type="term" value="F:leukotriene C4 gamma-glutamyl transferase activity"/>
    <property type="evidence" value="ECO:0007669"/>
    <property type="project" value="UniProtKB-EC"/>
</dbReference>
<dbReference type="EMBL" id="JAGTTN010000003">
    <property type="protein sequence ID" value="MCC2032488.1"/>
    <property type="molecule type" value="Genomic_DNA"/>
</dbReference>
<dbReference type="Gene3D" id="1.10.246.130">
    <property type="match status" value="1"/>
</dbReference>
<keyword evidence="3" id="KW-1185">Reference proteome</keyword>
<dbReference type="EC" id="2.3.2.2" evidence="2"/>
<evidence type="ECO:0000313" key="3">
    <source>
        <dbReference type="Proteomes" id="UP001139354"/>
    </source>
</evidence>